<protein>
    <recommendedName>
        <fullName evidence="3">Peptidase MA-like domain-containing protein</fullName>
    </recommendedName>
</protein>
<organism evidence="1 2">
    <name type="scientific">Nocardioides panacis</name>
    <dbReference type="NCBI Taxonomy" id="2849501"/>
    <lineage>
        <taxon>Bacteria</taxon>
        <taxon>Bacillati</taxon>
        <taxon>Actinomycetota</taxon>
        <taxon>Actinomycetes</taxon>
        <taxon>Propionibacteriales</taxon>
        <taxon>Nocardioidaceae</taxon>
        <taxon>Nocardioides</taxon>
    </lineage>
</organism>
<dbReference type="RefSeq" id="WP_216937244.1">
    <property type="nucleotide sequence ID" value="NZ_CP077062.1"/>
</dbReference>
<sequence>MLSLLVAGAVVGGVLLSGHGPETAVLPANGSGASALPGDGTADGTRADDAAALLTRLTDALRDGTRADVAALAAPGVPGAARELTTLRANVRALGLEDLSLRYVDEDDASPTGPARALGDRAWVGDVRLDWRVGGFDAGHGSREVALTFAETGSGAAFVTARQDGGSAAPLWLLDRVDTRSTPRSLVVTTGATPTARFSRLADRAVTDVRKVLPRWRGRLVVEVPADAQQLGRVLGAAPDEYGGIAAVTTTVDGSVSPTAPVHIFVNPAVFDPLGPRGAQIVMSHEATHVATGAAVSSMPTWLLEGFADYVALDHVDLPVSVAASQVLARVRADGPPARLPGPQEFDPRSRVLGASYESAWLACRLIGERYGEARLIAFYRAADRAGSTDAAFGRVLGTDQPAFTRAWRDYLRRLAG</sequence>
<accession>A0A975SUY7</accession>
<keyword evidence="2" id="KW-1185">Reference proteome</keyword>
<dbReference type="Proteomes" id="UP000683575">
    <property type="component" value="Chromosome"/>
</dbReference>
<reference evidence="1" key="1">
    <citation type="submission" date="2021-06" db="EMBL/GenBank/DDBJ databases">
        <title>Complete genome sequence of Nocardioides sp. G188.</title>
        <authorList>
            <person name="Im W.-T."/>
        </authorList>
    </citation>
    <scope>NUCLEOTIDE SEQUENCE</scope>
    <source>
        <strain evidence="1">G188</strain>
    </source>
</reference>
<dbReference type="AlphaFoldDB" id="A0A975SUY7"/>
<proteinExistence type="predicted"/>
<dbReference type="EMBL" id="CP077062">
    <property type="protein sequence ID" value="QWZ06370.1"/>
    <property type="molecule type" value="Genomic_DNA"/>
</dbReference>
<evidence type="ECO:0000313" key="2">
    <source>
        <dbReference type="Proteomes" id="UP000683575"/>
    </source>
</evidence>
<gene>
    <name evidence="1" type="ORF">KRR39_12175</name>
</gene>
<dbReference type="KEGG" id="nps:KRR39_12175"/>
<name>A0A975SUY7_9ACTN</name>
<evidence type="ECO:0008006" key="3">
    <source>
        <dbReference type="Google" id="ProtNLM"/>
    </source>
</evidence>
<evidence type="ECO:0000313" key="1">
    <source>
        <dbReference type="EMBL" id="QWZ06370.1"/>
    </source>
</evidence>